<feature type="domain" description="Guanylate cyclase" evidence="2">
    <location>
        <begin position="396"/>
        <end position="522"/>
    </location>
</feature>
<dbReference type="GO" id="GO:0009190">
    <property type="term" value="P:cyclic nucleotide biosynthetic process"/>
    <property type="evidence" value="ECO:0007669"/>
    <property type="project" value="InterPro"/>
</dbReference>
<dbReference type="PROSITE" id="PS50885">
    <property type="entry name" value="HAMP"/>
    <property type="match status" value="1"/>
</dbReference>
<keyword evidence="5" id="KW-1185">Reference proteome</keyword>
<accession>A0A2P8F5V2</accession>
<evidence type="ECO:0000259" key="3">
    <source>
        <dbReference type="PROSITE" id="PS50885"/>
    </source>
</evidence>
<dbReference type="CDD" id="cd06225">
    <property type="entry name" value="HAMP"/>
    <property type="match status" value="1"/>
</dbReference>
<dbReference type="Proteomes" id="UP000240418">
    <property type="component" value="Unassembled WGS sequence"/>
</dbReference>
<reference evidence="4 5" key="1">
    <citation type="submission" date="2018-03" db="EMBL/GenBank/DDBJ databases">
        <title>Genomic Encyclopedia of Archaeal and Bacterial Type Strains, Phase II (KMG-II): from individual species to whole genera.</title>
        <authorList>
            <person name="Goeker M."/>
        </authorList>
    </citation>
    <scope>NUCLEOTIDE SEQUENCE [LARGE SCALE GENOMIC DNA]</scope>
    <source>
        <strain evidence="4 5">DSM 100673</strain>
    </source>
</reference>
<dbReference type="PANTHER" id="PTHR43081">
    <property type="entry name" value="ADENYLATE CYCLASE, TERMINAL-DIFFERENTIATION SPECIFIC-RELATED"/>
    <property type="match status" value="1"/>
</dbReference>
<dbReference type="SUPFAM" id="SSF158472">
    <property type="entry name" value="HAMP domain-like"/>
    <property type="match status" value="1"/>
</dbReference>
<feature type="domain" description="HAMP" evidence="3">
    <location>
        <begin position="312"/>
        <end position="365"/>
    </location>
</feature>
<evidence type="ECO:0000256" key="1">
    <source>
        <dbReference type="SAM" id="Phobius"/>
    </source>
</evidence>
<organism evidence="4 5">
    <name type="scientific">Shimia abyssi</name>
    <dbReference type="NCBI Taxonomy" id="1662395"/>
    <lineage>
        <taxon>Bacteria</taxon>
        <taxon>Pseudomonadati</taxon>
        <taxon>Pseudomonadota</taxon>
        <taxon>Alphaproteobacteria</taxon>
        <taxon>Rhodobacterales</taxon>
        <taxon>Roseobacteraceae</taxon>
    </lineage>
</organism>
<dbReference type="InterPro" id="IPR029787">
    <property type="entry name" value="Nucleotide_cyclase"/>
</dbReference>
<dbReference type="Pfam" id="PF00672">
    <property type="entry name" value="HAMP"/>
    <property type="match status" value="1"/>
</dbReference>
<dbReference type="PROSITE" id="PS50125">
    <property type="entry name" value="GUANYLATE_CYCLASE_2"/>
    <property type="match status" value="1"/>
</dbReference>
<dbReference type="Gene3D" id="6.10.340.10">
    <property type="match status" value="1"/>
</dbReference>
<dbReference type="EMBL" id="PYGJ01000021">
    <property type="protein sequence ID" value="PSL17103.1"/>
    <property type="molecule type" value="Genomic_DNA"/>
</dbReference>
<dbReference type="CDD" id="cd07302">
    <property type="entry name" value="CHD"/>
    <property type="match status" value="1"/>
</dbReference>
<name>A0A2P8F5V2_9RHOB</name>
<protein>
    <submittedName>
        <fullName evidence="4">Adenylate cyclase</fullName>
    </submittedName>
</protein>
<keyword evidence="1" id="KW-1133">Transmembrane helix</keyword>
<dbReference type="InterPro" id="IPR001054">
    <property type="entry name" value="A/G_cyclase"/>
</dbReference>
<feature type="transmembrane region" description="Helical" evidence="1">
    <location>
        <begin position="292"/>
        <end position="310"/>
    </location>
</feature>
<keyword evidence="1" id="KW-0472">Membrane</keyword>
<gene>
    <name evidence="4" type="ORF">CLV88_12113</name>
</gene>
<dbReference type="Pfam" id="PF00211">
    <property type="entry name" value="Guanylate_cyc"/>
    <property type="match status" value="1"/>
</dbReference>
<proteinExistence type="predicted"/>
<dbReference type="SUPFAM" id="SSF55073">
    <property type="entry name" value="Nucleotide cyclase"/>
    <property type="match status" value="1"/>
</dbReference>
<sequence length="579" mass="62736">MRFPLPLKFFVFAALVAVAPLALVGQNLVKITRDELKSAANEDLTGVAAQVRGEFDNLYQGRWLAPLMVIRSGVDNPDLDVAQKVSLLTLGMEQMESVVALQLSLEGSDIPVMVSDQSFVDKLSAAGLEATALLSTSGDLIANIEGTGQFGRPLISQVPETGDWLATLALPMETRLAGRKLTLVARIDLGSLRRTVEQHPFNQRGEITIVDHAGRRALVDAPEVLADRAIVASAMPLIVAGARADALENYVRRDGTVMLGAYAFPDWFPWAVITELSEDKAYAVINQMMERILLVGALGFAAASAAALVFSRGLTGPILQIGRVADAIGEGDFSARVQKVKTRDEIGDLAKRVNTMASQLGERLELMKFVSNETMTAIQSREGEGISRGGERRDVTMLFSDIRGYTAFSETVTPEEVIEVLNRYFEFQAEIVERHGGDIDKFVGDELMAMFVGDDKEDRAVRCGVEIRDALAQHFGGHDGQRELAVGIGIASGGVVLGAMGARQRMDYTVLGSTVNLAARLCSKAGPWQVLVDRSTSDLVDLDLRVEPQEAVELKGYADPVPVFLADFEPEEEVPVIHP</sequence>
<evidence type="ECO:0000313" key="5">
    <source>
        <dbReference type="Proteomes" id="UP000240418"/>
    </source>
</evidence>
<comment type="caution">
    <text evidence="4">The sequence shown here is derived from an EMBL/GenBank/DDBJ whole genome shotgun (WGS) entry which is preliminary data.</text>
</comment>
<dbReference type="OrthoDB" id="9789782at2"/>
<keyword evidence="1" id="KW-0812">Transmembrane</keyword>
<evidence type="ECO:0000313" key="4">
    <source>
        <dbReference type="EMBL" id="PSL17103.1"/>
    </source>
</evidence>
<dbReference type="Gene3D" id="3.30.70.1230">
    <property type="entry name" value="Nucleotide cyclase"/>
    <property type="match status" value="1"/>
</dbReference>
<dbReference type="SMART" id="SM00044">
    <property type="entry name" value="CYCc"/>
    <property type="match status" value="1"/>
</dbReference>
<dbReference type="GO" id="GO:0016020">
    <property type="term" value="C:membrane"/>
    <property type="evidence" value="ECO:0007669"/>
    <property type="project" value="InterPro"/>
</dbReference>
<dbReference type="InterPro" id="IPR050697">
    <property type="entry name" value="Adenylyl/Guanylyl_Cyclase_3/4"/>
</dbReference>
<evidence type="ECO:0000259" key="2">
    <source>
        <dbReference type="PROSITE" id="PS50125"/>
    </source>
</evidence>
<dbReference type="GO" id="GO:0035556">
    <property type="term" value="P:intracellular signal transduction"/>
    <property type="evidence" value="ECO:0007669"/>
    <property type="project" value="InterPro"/>
</dbReference>
<dbReference type="RefSeq" id="WP_106610317.1">
    <property type="nucleotide sequence ID" value="NZ_PYGJ01000021.1"/>
</dbReference>
<dbReference type="AlphaFoldDB" id="A0A2P8F5V2"/>
<dbReference type="PANTHER" id="PTHR43081:SF1">
    <property type="entry name" value="ADENYLATE CYCLASE, TERMINAL-DIFFERENTIATION SPECIFIC"/>
    <property type="match status" value="1"/>
</dbReference>
<dbReference type="SMART" id="SM00304">
    <property type="entry name" value="HAMP"/>
    <property type="match status" value="1"/>
</dbReference>
<dbReference type="GO" id="GO:0004016">
    <property type="term" value="F:adenylate cyclase activity"/>
    <property type="evidence" value="ECO:0007669"/>
    <property type="project" value="UniProtKB-ARBA"/>
</dbReference>
<dbReference type="InterPro" id="IPR003660">
    <property type="entry name" value="HAMP_dom"/>
</dbReference>